<dbReference type="AlphaFoldDB" id="A0A5D4H3B2"/>
<keyword evidence="3 5" id="KW-0378">Hydrolase</keyword>
<dbReference type="SUPFAM" id="SSF51445">
    <property type="entry name" value="(Trans)glycosidases"/>
    <property type="match status" value="1"/>
</dbReference>
<feature type="domain" description="PA14" evidence="4">
    <location>
        <begin position="465"/>
        <end position="607"/>
    </location>
</feature>
<organism evidence="5 6">
    <name type="scientific">Sphingobacterium phlebotomi</name>
    <dbReference type="NCBI Taxonomy" id="2605433"/>
    <lineage>
        <taxon>Bacteria</taxon>
        <taxon>Pseudomonadati</taxon>
        <taxon>Bacteroidota</taxon>
        <taxon>Sphingobacteriia</taxon>
        <taxon>Sphingobacteriales</taxon>
        <taxon>Sphingobacteriaceae</taxon>
        <taxon>Sphingobacterium</taxon>
    </lineage>
</organism>
<dbReference type="InterPro" id="IPR036881">
    <property type="entry name" value="Glyco_hydro_3_C_sf"/>
</dbReference>
<evidence type="ECO:0000259" key="4">
    <source>
        <dbReference type="PROSITE" id="PS51820"/>
    </source>
</evidence>
<name>A0A5D4H3B2_9SPHI</name>
<dbReference type="InterPro" id="IPR044993">
    <property type="entry name" value="BXL"/>
</dbReference>
<dbReference type="Pfam" id="PF00933">
    <property type="entry name" value="Glyco_hydro_3"/>
    <property type="match status" value="1"/>
</dbReference>
<dbReference type="Pfam" id="PF01915">
    <property type="entry name" value="Glyco_hydro_3_C"/>
    <property type="match status" value="1"/>
</dbReference>
<dbReference type="Pfam" id="PF14310">
    <property type="entry name" value="Fn3-like"/>
    <property type="match status" value="1"/>
</dbReference>
<evidence type="ECO:0000256" key="2">
    <source>
        <dbReference type="ARBA" id="ARBA00022729"/>
    </source>
</evidence>
<keyword evidence="2" id="KW-0732">Signal</keyword>
<dbReference type="Proteomes" id="UP000322362">
    <property type="component" value="Unassembled WGS sequence"/>
</dbReference>
<dbReference type="GO" id="GO:0009044">
    <property type="term" value="F:xylan 1,4-beta-xylosidase activity"/>
    <property type="evidence" value="ECO:0007669"/>
    <property type="project" value="InterPro"/>
</dbReference>
<dbReference type="GO" id="GO:0046556">
    <property type="term" value="F:alpha-L-arabinofuranosidase activity"/>
    <property type="evidence" value="ECO:0007669"/>
    <property type="project" value="TreeGrafter"/>
</dbReference>
<dbReference type="SUPFAM" id="SSF52279">
    <property type="entry name" value="Beta-D-glucan exohydrolase, C-terminal domain"/>
    <property type="match status" value="1"/>
</dbReference>
<dbReference type="PRINTS" id="PR00133">
    <property type="entry name" value="GLHYDRLASE3"/>
</dbReference>
<dbReference type="SMART" id="SM01217">
    <property type="entry name" value="Fn3_like"/>
    <property type="match status" value="1"/>
</dbReference>
<dbReference type="InterPro" id="IPR002772">
    <property type="entry name" value="Glyco_hydro_3_C"/>
</dbReference>
<dbReference type="PANTHER" id="PTHR42721:SF3">
    <property type="entry name" value="BETA-D-XYLOSIDASE 5-RELATED"/>
    <property type="match status" value="1"/>
</dbReference>
<dbReference type="PROSITE" id="PS51820">
    <property type="entry name" value="PA14"/>
    <property type="match status" value="1"/>
</dbReference>
<accession>A0A5D4H3B2</accession>
<dbReference type="RefSeq" id="WP_148919557.1">
    <property type="nucleotide sequence ID" value="NZ_VTAV01000008.1"/>
</dbReference>
<dbReference type="GO" id="GO:0031222">
    <property type="term" value="P:arabinan catabolic process"/>
    <property type="evidence" value="ECO:0007669"/>
    <property type="project" value="TreeGrafter"/>
</dbReference>
<dbReference type="PANTHER" id="PTHR42721">
    <property type="entry name" value="SUGAR HYDROLASE-RELATED"/>
    <property type="match status" value="1"/>
</dbReference>
<dbReference type="InterPro" id="IPR013783">
    <property type="entry name" value="Ig-like_fold"/>
</dbReference>
<dbReference type="GO" id="GO:0045493">
    <property type="term" value="P:xylan catabolic process"/>
    <property type="evidence" value="ECO:0007669"/>
    <property type="project" value="InterPro"/>
</dbReference>
<dbReference type="InterPro" id="IPR037524">
    <property type="entry name" value="PA14/GLEYA"/>
</dbReference>
<protein>
    <submittedName>
        <fullName evidence="5">Glycosyl hydrolase</fullName>
    </submittedName>
</protein>
<dbReference type="InterPro" id="IPR026891">
    <property type="entry name" value="Fn3-like"/>
</dbReference>
<dbReference type="InterPro" id="IPR017853">
    <property type="entry name" value="GH"/>
</dbReference>
<dbReference type="Gene3D" id="2.60.40.10">
    <property type="entry name" value="Immunoglobulins"/>
    <property type="match status" value="1"/>
</dbReference>
<dbReference type="Gene3D" id="3.20.20.300">
    <property type="entry name" value="Glycoside hydrolase, family 3, N-terminal domain"/>
    <property type="match status" value="1"/>
</dbReference>
<dbReference type="Gene3D" id="3.40.50.1700">
    <property type="entry name" value="Glycoside hydrolase family 3 C-terminal domain"/>
    <property type="match status" value="2"/>
</dbReference>
<reference evidence="5 6" key="1">
    <citation type="submission" date="2019-08" db="EMBL/GenBank/DDBJ databases">
        <title>Phlebobacter frassis gen. nov. sp. nov., a new member of family Sphingobacteriaceae isolated from sand fly rearing media.</title>
        <authorList>
            <person name="Kakumanu M.L."/>
            <person name="Marayati B.F."/>
            <person name="Wada-Katsumata A."/>
            <person name="Wasserberg G."/>
            <person name="Schal C."/>
            <person name="Apperson C.S."/>
            <person name="Ponnusamy L."/>
        </authorList>
    </citation>
    <scope>NUCLEOTIDE SEQUENCE [LARGE SCALE GENOMIC DNA]</scope>
    <source>
        <strain evidence="5 6">SSI9</strain>
    </source>
</reference>
<dbReference type="InterPro" id="IPR001764">
    <property type="entry name" value="Glyco_hydro_3_N"/>
</dbReference>
<gene>
    <name evidence="5" type="ORF">FXV77_12450</name>
</gene>
<proteinExistence type="inferred from homology"/>
<evidence type="ECO:0000313" key="5">
    <source>
        <dbReference type="EMBL" id="TYR35531.1"/>
    </source>
</evidence>
<comment type="caution">
    <text evidence="5">The sequence shown here is derived from an EMBL/GenBank/DDBJ whole genome shotgun (WGS) entry which is preliminary data.</text>
</comment>
<evidence type="ECO:0000256" key="3">
    <source>
        <dbReference type="ARBA" id="ARBA00022801"/>
    </source>
</evidence>
<sequence>MKSKFFYLTGGLLLLILMAFTVNEHLKEDRYPFRNPDLPLEERIDNLIGLLTLEEKIGLMMNSSKPVPRLDIPAYDWWNEALHGVARSGTATVFPQAIGMAATWDDQNHLKTFEIISDEARAKYNEAVRQNERGRYYGLSFWTPNINIFRDPRWGRGQETYGEDPHLTTRLGLAAVKGLQGDDDRYFKTHACAKHYAVHSGPEWNRHSYNAVVSDRDLWETYLPAFKALVQEGNVQEVMCAYNAFEGQPCCGSDRLMMDILRNKWGFEGMVVSDCWAIDDFYKKGHHESHDTPAEAVANAVLTSTDLECGQSYEHLLASVKEGLITEEQINVSLGRVLRGWFELGMFDPEDRVPWSQLSYDIVASDKHRQQALDVARQSMTLLKNENQTLPLRKDSKRIAVVGANAADSMMLWGNYNGTPRSTVTILEGIRRKAPNAEIIYEKGSDLVDPWVRHSLYELFLTEEDGERGLQVEFFNNNALEGEPVRTVTNRLGIEYSNRGGTALAQDVHLENTSTRISGVFVAPYTGEVVFKAHANDGYIVTFDGKEIGKMVGREAVRGAEYAVQVEKGKAYPVVFEHRQKGSILTMGFSVFKKEKADFTDLTERLKGVDAIVYVGGLSPQLEGEEMFVDAEGFKGGDRTSIDLPKVQRDLLAALRQTEKPVIFVLCTGSALALEQDEKNYDALLCAWYGGEQAGTAVADVLFGDYNPAGRLPITFYKSLAQLDGALAQTGDKTRQGFENYDMQGRTYRYMKEDPLYAFGHGLSYATFSYGDVRLPQSTIDGNSPVQLSIPVTNTSKIDGEEVVQVYVSRNNDVLAPIKSLRAFARVALKAGETKMVDVEIEPEAFHFYDERTGALQRKSGVYTVRYGGTSTDRGLETLTLKIMD</sequence>
<dbReference type="InterPro" id="IPR011658">
    <property type="entry name" value="PA14_dom"/>
</dbReference>
<dbReference type="SUPFAM" id="SSF56988">
    <property type="entry name" value="Anthrax protective antigen"/>
    <property type="match status" value="1"/>
</dbReference>
<dbReference type="EMBL" id="VTAV01000008">
    <property type="protein sequence ID" value="TYR35531.1"/>
    <property type="molecule type" value="Genomic_DNA"/>
</dbReference>
<comment type="similarity">
    <text evidence="1">Belongs to the glycosyl hydrolase 3 family.</text>
</comment>
<keyword evidence="6" id="KW-1185">Reference proteome</keyword>
<dbReference type="Pfam" id="PF07691">
    <property type="entry name" value="PA14"/>
    <property type="match status" value="1"/>
</dbReference>
<evidence type="ECO:0000256" key="1">
    <source>
        <dbReference type="ARBA" id="ARBA00005336"/>
    </source>
</evidence>
<evidence type="ECO:0000313" key="6">
    <source>
        <dbReference type="Proteomes" id="UP000322362"/>
    </source>
</evidence>
<dbReference type="InterPro" id="IPR036962">
    <property type="entry name" value="Glyco_hydro_3_N_sf"/>
</dbReference>